<dbReference type="CDD" id="cd02440">
    <property type="entry name" value="AdoMet_MTases"/>
    <property type="match status" value="1"/>
</dbReference>
<protein>
    <submittedName>
        <fullName evidence="2">Methyltransferase domain protein</fullName>
    </submittedName>
</protein>
<keyword evidence="3" id="KW-1185">Reference proteome</keyword>
<dbReference type="SUPFAM" id="SSF53335">
    <property type="entry name" value="S-adenosyl-L-methionine-dependent methyltransferases"/>
    <property type="match status" value="1"/>
</dbReference>
<name>A0ABX7TNF3_STRCY</name>
<feature type="region of interest" description="Disordered" evidence="1">
    <location>
        <begin position="1"/>
        <end position="87"/>
    </location>
</feature>
<dbReference type="InterPro" id="IPR029063">
    <property type="entry name" value="SAM-dependent_MTases_sf"/>
</dbReference>
<feature type="compositionally biased region" description="Basic and acidic residues" evidence="1">
    <location>
        <begin position="122"/>
        <end position="152"/>
    </location>
</feature>
<dbReference type="EMBL" id="CP071839">
    <property type="protein sequence ID" value="QTD97138.1"/>
    <property type="molecule type" value="Genomic_DNA"/>
</dbReference>
<dbReference type="GO" id="GO:0032259">
    <property type="term" value="P:methylation"/>
    <property type="evidence" value="ECO:0007669"/>
    <property type="project" value="UniProtKB-KW"/>
</dbReference>
<dbReference type="Proteomes" id="UP000663908">
    <property type="component" value="Chromosome"/>
</dbReference>
<organism evidence="2 3">
    <name type="scientific">Streptomyces cyanogenus</name>
    <dbReference type="NCBI Taxonomy" id="80860"/>
    <lineage>
        <taxon>Bacteria</taxon>
        <taxon>Bacillati</taxon>
        <taxon>Actinomycetota</taxon>
        <taxon>Actinomycetes</taxon>
        <taxon>Kitasatosporales</taxon>
        <taxon>Streptomycetaceae</taxon>
        <taxon>Streptomyces</taxon>
    </lineage>
</organism>
<evidence type="ECO:0000256" key="1">
    <source>
        <dbReference type="SAM" id="MobiDB-lite"/>
    </source>
</evidence>
<evidence type="ECO:0000313" key="2">
    <source>
        <dbReference type="EMBL" id="QTD97138.1"/>
    </source>
</evidence>
<sequence>MTDPRDTDDRQPAAGDTDDRQPAAGDFGGRETGAGDFGGRETGAGDVGGRETGAGDVGGRETGAGDFGDRQPAAGDLGGRETDAVNADFRDIDAGRARVRHVGGRETGARHVGAWETGAEDAGGRETGGRETGGRDSDAREAGAGRQRSGDRTARIAALRPAYLADLDAGTDRFLGPRRTTCPWCASGRLTPRLRTTDLLQHKPGRFALDRCADCGHVFQNPPLTAEGLEFYYRDFYDGLGEQRMNGTFGGRTAMYRGRAEAMLPHDPAPKTWLDVGTGHGHFCATARTVLPGTVFDGLDFTDGVELAAREGRVDHAYRGAFPDLAPDLAARYDVVSMFHYLEHSTDPDRELRAAHVAVRPGGHLLIEVPDPESRYARLLGRWWLPWLQPQHLHLMPVANLRRRLAGLGFTVVAEQHAEAHDPVDLLAAVWLALDHTAPREDAPWLPARPGLLRRAARTALLLAGVPALLTATLVDRFAVRPLSHRLGLSNAYRLVARKE</sequence>
<reference evidence="2 3" key="1">
    <citation type="submission" date="2021-03" db="EMBL/GenBank/DDBJ databases">
        <title>Complete genome sequence of Streptomyces cyanogenus S136, producer of anticancer angucycline landomycin A.</title>
        <authorList>
            <person name="Hrab P."/>
            <person name="Ruckert C."/>
            <person name="Busche T."/>
            <person name="Ostash I."/>
            <person name="Kalinowski J."/>
            <person name="Fedorenko V."/>
            <person name="Yushchuk O."/>
            <person name="Ostash B."/>
        </authorList>
    </citation>
    <scope>NUCLEOTIDE SEQUENCE [LARGE SCALE GENOMIC DNA]</scope>
    <source>
        <strain evidence="2 3">S136</strain>
    </source>
</reference>
<dbReference type="Gene3D" id="3.40.50.150">
    <property type="entry name" value="Vaccinia Virus protein VP39"/>
    <property type="match status" value="1"/>
</dbReference>
<keyword evidence="2" id="KW-0808">Transferase</keyword>
<keyword evidence="2" id="KW-0489">Methyltransferase</keyword>
<dbReference type="GO" id="GO:0008168">
    <property type="term" value="F:methyltransferase activity"/>
    <property type="evidence" value="ECO:0007669"/>
    <property type="project" value="UniProtKB-KW"/>
</dbReference>
<accession>A0ABX7TNF3</accession>
<evidence type="ECO:0000313" key="3">
    <source>
        <dbReference type="Proteomes" id="UP000663908"/>
    </source>
</evidence>
<feature type="compositionally biased region" description="Basic and acidic residues" evidence="1">
    <location>
        <begin position="1"/>
        <end position="21"/>
    </location>
</feature>
<gene>
    <name evidence="2" type="ORF">S1361_07215</name>
</gene>
<feature type="region of interest" description="Disordered" evidence="1">
    <location>
        <begin position="100"/>
        <end position="152"/>
    </location>
</feature>
<feature type="compositionally biased region" description="Basic and acidic residues" evidence="1">
    <location>
        <begin position="78"/>
        <end position="87"/>
    </location>
</feature>
<dbReference type="Pfam" id="PF13489">
    <property type="entry name" value="Methyltransf_23"/>
    <property type="match status" value="1"/>
</dbReference>
<proteinExistence type="predicted"/>
<feature type="compositionally biased region" description="Gly residues" evidence="1">
    <location>
        <begin position="26"/>
        <end position="66"/>
    </location>
</feature>